<dbReference type="EnsemblMetazoa" id="XM_014406293.2">
    <property type="protein sequence ID" value="XP_014261779.1"/>
    <property type="gene ID" value="LOC106673908"/>
</dbReference>
<organism evidence="2 3">
    <name type="scientific">Cimex lectularius</name>
    <name type="common">Bed bug</name>
    <name type="synonym">Acanthia lectularia</name>
    <dbReference type="NCBI Taxonomy" id="79782"/>
    <lineage>
        <taxon>Eukaryota</taxon>
        <taxon>Metazoa</taxon>
        <taxon>Ecdysozoa</taxon>
        <taxon>Arthropoda</taxon>
        <taxon>Hexapoda</taxon>
        <taxon>Insecta</taxon>
        <taxon>Pterygota</taxon>
        <taxon>Neoptera</taxon>
        <taxon>Paraneoptera</taxon>
        <taxon>Hemiptera</taxon>
        <taxon>Heteroptera</taxon>
        <taxon>Panheteroptera</taxon>
        <taxon>Cimicomorpha</taxon>
        <taxon>Cimicidae</taxon>
        <taxon>Cimex</taxon>
    </lineage>
</organism>
<dbReference type="GeneID" id="106673908"/>
<dbReference type="Proteomes" id="UP000494040">
    <property type="component" value="Unassembled WGS sequence"/>
</dbReference>
<protein>
    <submittedName>
        <fullName evidence="2">Uncharacterized protein</fullName>
    </submittedName>
</protein>
<dbReference type="OrthoDB" id="10467202at2759"/>
<keyword evidence="3" id="KW-1185">Reference proteome</keyword>
<dbReference type="AlphaFoldDB" id="A0A8I6TLG5"/>
<name>A0A8I6TLG5_CIMLE</name>
<feature type="compositionally biased region" description="Polar residues" evidence="1">
    <location>
        <begin position="278"/>
        <end position="288"/>
    </location>
</feature>
<proteinExistence type="predicted"/>
<dbReference type="KEGG" id="clec:106673908"/>
<evidence type="ECO:0000313" key="3">
    <source>
        <dbReference type="Proteomes" id="UP000494040"/>
    </source>
</evidence>
<dbReference type="RefSeq" id="XP_014261779.1">
    <property type="nucleotide sequence ID" value="XM_014406293.2"/>
</dbReference>
<reference evidence="2" key="1">
    <citation type="submission" date="2022-01" db="UniProtKB">
        <authorList>
            <consortium name="EnsemblMetazoa"/>
        </authorList>
    </citation>
    <scope>IDENTIFICATION</scope>
</reference>
<accession>A0A8I6TLG5</accession>
<feature type="compositionally biased region" description="Basic residues" evidence="1">
    <location>
        <begin position="268"/>
        <end position="277"/>
    </location>
</feature>
<evidence type="ECO:0000256" key="1">
    <source>
        <dbReference type="SAM" id="MobiDB-lite"/>
    </source>
</evidence>
<evidence type="ECO:0000313" key="2">
    <source>
        <dbReference type="EnsemblMetazoa" id="XP_014261779.1"/>
    </source>
</evidence>
<feature type="region of interest" description="Disordered" evidence="1">
    <location>
        <begin position="268"/>
        <end position="324"/>
    </location>
</feature>
<sequence>MIPNSAKLFGILGSTSHPEILANSVKGVLSTSLVRNNSQACLQSVKSLFDSNKSSLSVPNNVGQVRNESSCGGQTLCESTKGTCSSLSQQKFTQAFMKKKPGGITLPPQKCGYIKPEQKPCDDLPCIEKCCPVSCRIKDPCCTHKCNAIPCPPVKELKCCNKRPCCPNDDFGKNQCCKEPPTPRIHRCDQEGACNDPCCSRVPCCKKEEKLATCDEFDVGGDPLERPCPTHPCDVKGAACDLMGAEENDCCADKMKRDACDEGPCPRRTKCERKKPKSSNQICLNLDSNWPPKRSCGKKPQKDPCTPCQRDCKPHKHKFDDGLC</sequence>